<reference evidence="10 11" key="1">
    <citation type="submission" date="2018-02" db="EMBL/GenBank/DDBJ databases">
        <title>Genomic Encyclopedia of Archaeal and Bacterial Type Strains, Phase II (KMG-II): from individual species to whole genera.</title>
        <authorList>
            <person name="Goeker M."/>
        </authorList>
    </citation>
    <scope>NUCLEOTIDE SEQUENCE [LARGE SCALE GENOMIC DNA]</scope>
    <source>
        <strain evidence="10 11">DSM 22857</strain>
    </source>
</reference>
<dbReference type="Gene3D" id="1.10.1670.10">
    <property type="entry name" value="Helix-hairpin-Helix base-excision DNA repair enzymes (C-terminal)"/>
    <property type="match status" value="1"/>
</dbReference>
<dbReference type="GO" id="GO:0006285">
    <property type="term" value="P:base-excision repair, AP site formation"/>
    <property type="evidence" value="ECO:0007669"/>
    <property type="project" value="TreeGrafter"/>
</dbReference>
<dbReference type="SUPFAM" id="SSF57884">
    <property type="entry name" value="Ada DNA repair protein, N-terminal domain (N-Ada 10)"/>
    <property type="match status" value="1"/>
</dbReference>
<dbReference type="GO" id="GO:0006307">
    <property type="term" value="P:DNA alkylation repair"/>
    <property type="evidence" value="ECO:0007669"/>
    <property type="project" value="TreeGrafter"/>
</dbReference>
<dbReference type="GO" id="GO:0008168">
    <property type="term" value="F:methyltransferase activity"/>
    <property type="evidence" value="ECO:0007669"/>
    <property type="project" value="UniProtKB-KW"/>
</dbReference>
<dbReference type="GO" id="GO:0043565">
    <property type="term" value="F:sequence-specific DNA binding"/>
    <property type="evidence" value="ECO:0007669"/>
    <property type="project" value="InterPro"/>
</dbReference>
<dbReference type="InterPro" id="IPR018060">
    <property type="entry name" value="HTH_AraC"/>
</dbReference>
<dbReference type="GO" id="GO:0032131">
    <property type="term" value="F:alkylated DNA binding"/>
    <property type="evidence" value="ECO:0007669"/>
    <property type="project" value="TreeGrafter"/>
</dbReference>
<keyword evidence="2" id="KW-0489">Methyltransferase</keyword>
<keyword evidence="3" id="KW-0227">DNA damage</keyword>
<organism evidence="10 11">
    <name type="scientific">Kineococcus xinjiangensis</name>
    <dbReference type="NCBI Taxonomy" id="512762"/>
    <lineage>
        <taxon>Bacteria</taxon>
        <taxon>Bacillati</taxon>
        <taxon>Actinomycetota</taxon>
        <taxon>Actinomycetes</taxon>
        <taxon>Kineosporiales</taxon>
        <taxon>Kineosporiaceae</taxon>
        <taxon>Kineococcus</taxon>
    </lineage>
</organism>
<dbReference type="InterPro" id="IPR011257">
    <property type="entry name" value="DNA_glycosylase"/>
</dbReference>
<evidence type="ECO:0000256" key="8">
    <source>
        <dbReference type="SAM" id="MobiDB-lite"/>
    </source>
</evidence>
<evidence type="ECO:0000256" key="1">
    <source>
        <dbReference type="ARBA" id="ARBA00001947"/>
    </source>
</evidence>
<dbReference type="InterPro" id="IPR009057">
    <property type="entry name" value="Homeodomain-like_sf"/>
</dbReference>
<dbReference type="SMART" id="SM00342">
    <property type="entry name" value="HTH_ARAC"/>
    <property type="match status" value="1"/>
</dbReference>
<dbReference type="GO" id="GO:0043916">
    <property type="term" value="F:DNA-7-methylguanine glycosylase activity"/>
    <property type="evidence" value="ECO:0007669"/>
    <property type="project" value="TreeGrafter"/>
</dbReference>
<evidence type="ECO:0000256" key="4">
    <source>
        <dbReference type="ARBA" id="ARBA00023015"/>
    </source>
</evidence>
<keyword evidence="4" id="KW-0805">Transcription regulation</keyword>
<keyword evidence="6" id="KW-0804">Transcription</keyword>
<evidence type="ECO:0000256" key="2">
    <source>
        <dbReference type="ARBA" id="ARBA00022603"/>
    </source>
</evidence>
<dbReference type="InterPro" id="IPR035451">
    <property type="entry name" value="Ada-like_dom_sf"/>
</dbReference>
<dbReference type="SUPFAM" id="SSF55945">
    <property type="entry name" value="TATA-box binding protein-like"/>
    <property type="match status" value="1"/>
</dbReference>
<name>A0A2S6ICA4_9ACTN</name>
<keyword evidence="5" id="KW-0010">Activator</keyword>
<gene>
    <name evidence="10" type="ORF">CLV92_12321</name>
</gene>
<dbReference type="Gene3D" id="3.40.10.10">
    <property type="entry name" value="DNA Methylphosphotriester Repair Domain"/>
    <property type="match status" value="1"/>
</dbReference>
<feature type="compositionally biased region" description="Pro residues" evidence="8">
    <location>
        <begin position="497"/>
        <end position="506"/>
    </location>
</feature>
<dbReference type="InterPro" id="IPR004026">
    <property type="entry name" value="Ada_DNA_repair_Zn-bd"/>
</dbReference>
<keyword evidence="2" id="KW-0808">Transferase</keyword>
<protein>
    <submittedName>
        <fullName evidence="10">AraC family transcriptional regulator of adaptative response / DNA-3-methyladenine glycosylase II</fullName>
    </submittedName>
</protein>
<proteinExistence type="predicted"/>
<dbReference type="GO" id="GO:0008725">
    <property type="term" value="F:DNA-3-methyladenine glycosylase activity"/>
    <property type="evidence" value="ECO:0007669"/>
    <property type="project" value="TreeGrafter"/>
</dbReference>
<evidence type="ECO:0000256" key="6">
    <source>
        <dbReference type="ARBA" id="ARBA00023163"/>
    </source>
</evidence>
<feature type="region of interest" description="Disordered" evidence="8">
    <location>
        <begin position="495"/>
        <end position="514"/>
    </location>
</feature>
<dbReference type="SUPFAM" id="SSF48150">
    <property type="entry name" value="DNA-glycosylase"/>
    <property type="match status" value="1"/>
</dbReference>
<dbReference type="Gene3D" id="1.10.10.60">
    <property type="entry name" value="Homeodomain-like"/>
    <property type="match status" value="1"/>
</dbReference>
<dbReference type="Pfam" id="PF12833">
    <property type="entry name" value="HTH_18"/>
    <property type="match status" value="1"/>
</dbReference>
<dbReference type="SMART" id="SM01009">
    <property type="entry name" value="AlkA_N"/>
    <property type="match status" value="1"/>
</dbReference>
<dbReference type="GO" id="GO:0003700">
    <property type="term" value="F:DNA-binding transcription factor activity"/>
    <property type="evidence" value="ECO:0007669"/>
    <property type="project" value="InterPro"/>
</dbReference>
<dbReference type="InterPro" id="IPR010316">
    <property type="entry name" value="AlkA_N"/>
</dbReference>
<feature type="domain" description="HTH araC/xylS-type" evidence="9">
    <location>
        <begin position="102"/>
        <end position="200"/>
    </location>
</feature>
<dbReference type="PANTHER" id="PTHR43003">
    <property type="entry name" value="DNA-3-METHYLADENINE GLYCOSYLASE"/>
    <property type="match status" value="1"/>
</dbReference>
<dbReference type="RefSeq" id="WP_245887005.1">
    <property type="nucleotide sequence ID" value="NZ_PTJD01000023.1"/>
</dbReference>
<accession>A0A2S6ICA4</accession>
<keyword evidence="11" id="KW-1185">Reference proteome</keyword>
<dbReference type="GO" id="GO:0008270">
    <property type="term" value="F:zinc ion binding"/>
    <property type="evidence" value="ECO:0007669"/>
    <property type="project" value="InterPro"/>
</dbReference>
<dbReference type="PROSITE" id="PS01124">
    <property type="entry name" value="HTH_ARAC_FAMILY_2"/>
    <property type="match status" value="1"/>
</dbReference>
<dbReference type="GO" id="GO:0032993">
    <property type="term" value="C:protein-DNA complex"/>
    <property type="evidence" value="ECO:0007669"/>
    <property type="project" value="TreeGrafter"/>
</dbReference>
<sequence length="514" mass="53224">MPDPRSDLAPDVPAGAGLDPEACYRAAAGRDPRFDGRIYLAVATTGIYCRPSCPARTPRPENCRWFRSAAAAVSAGFRACKRCRPDALPGTRDHDASAGLADRAVRLIGEGAVDDGGIAGLAARLAVSERHLHRVLVAAVGAGPQQLNRTRRAQTARMLLEQTPLPVTDVAFAAGFASVRQFNDVMRAEFALTPSQLRRTRAPEDGRAPAEPSAPVLVLRLRHRPPLALAVLRETLAARAVPGAERVEDGRHTRCVPGGHGPALVTAHLGPHEGAGRGGDSGGHVGVRLRLASLDDLGAVVARVRRWLDLDADPVQIDSALAADPDLAALVAARPGLRLPGAPDPFEAAVRALLGPERPAAARLVARWGADAGEGLRAFPGAADLAAAGPDALAAEGVPAPAARTVHALAEAVASGLDLGPGCDRAAVRAALARLPGAAERPAEAVACAALHDPDALPASDPALQRRLGVRTAAAVRARAAAWRPWRAYAAAHLLLPQPPPPPSAPARPTEEPS</sequence>
<dbReference type="InterPro" id="IPR051912">
    <property type="entry name" value="Alkylbase_DNA_Glycosylase/TA"/>
</dbReference>
<evidence type="ECO:0000313" key="10">
    <source>
        <dbReference type="EMBL" id="PPK90817.1"/>
    </source>
</evidence>
<dbReference type="GO" id="GO:0032259">
    <property type="term" value="P:methylation"/>
    <property type="evidence" value="ECO:0007669"/>
    <property type="project" value="UniProtKB-KW"/>
</dbReference>
<evidence type="ECO:0000256" key="5">
    <source>
        <dbReference type="ARBA" id="ARBA00023159"/>
    </source>
</evidence>
<dbReference type="InterPro" id="IPR037046">
    <property type="entry name" value="AlkA_N_sf"/>
</dbReference>
<dbReference type="Pfam" id="PF06029">
    <property type="entry name" value="AlkA_N"/>
    <property type="match status" value="1"/>
</dbReference>
<evidence type="ECO:0000259" key="9">
    <source>
        <dbReference type="PROSITE" id="PS01124"/>
    </source>
</evidence>
<dbReference type="AlphaFoldDB" id="A0A2S6ICA4"/>
<dbReference type="Pfam" id="PF02805">
    <property type="entry name" value="Ada_Zn_binding"/>
    <property type="match status" value="1"/>
</dbReference>
<dbReference type="Gene3D" id="3.30.310.20">
    <property type="entry name" value="DNA-3-methyladenine glycosylase AlkA, N-terminal domain"/>
    <property type="match status" value="1"/>
</dbReference>
<keyword evidence="7" id="KW-0234">DNA repair</keyword>
<dbReference type="Proteomes" id="UP000239485">
    <property type="component" value="Unassembled WGS sequence"/>
</dbReference>
<evidence type="ECO:0000313" key="11">
    <source>
        <dbReference type="Proteomes" id="UP000239485"/>
    </source>
</evidence>
<dbReference type="EMBL" id="PTJD01000023">
    <property type="protein sequence ID" value="PPK90817.1"/>
    <property type="molecule type" value="Genomic_DNA"/>
</dbReference>
<evidence type="ECO:0000256" key="3">
    <source>
        <dbReference type="ARBA" id="ARBA00022763"/>
    </source>
</evidence>
<dbReference type="SUPFAM" id="SSF46689">
    <property type="entry name" value="Homeodomain-like"/>
    <property type="match status" value="1"/>
</dbReference>
<comment type="cofactor">
    <cofactor evidence="1">
        <name>Zn(2+)</name>
        <dbReference type="ChEBI" id="CHEBI:29105"/>
    </cofactor>
</comment>
<dbReference type="InterPro" id="IPR023170">
    <property type="entry name" value="HhH_base_excis_C"/>
</dbReference>
<evidence type="ECO:0000256" key="7">
    <source>
        <dbReference type="ARBA" id="ARBA00023204"/>
    </source>
</evidence>
<comment type="caution">
    <text evidence="10">The sequence shown here is derived from an EMBL/GenBank/DDBJ whole genome shotgun (WGS) entry which is preliminary data.</text>
</comment>
<dbReference type="Gene3D" id="1.10.340.30">
    <property type="entry name" value="Hypothetical protein, domain 2"/>
    <property type="match status" value="1"/>
</dbReference>
<dbReference type="GO" id="GO:0005737">
    <property type="term" value="C:cytoplasm"/>
    <property type="evidence" value="ECO:0007669"/>
    <property type="project" value="TreeGrafter"/>
</dbReference>
<dbReference type="PANTHER" id="PTHR43003:SF13">
    <property type="entry name" value="DNA-3-METHYLADENINE GLYCOSYLASE 2"/>
    <property type="match status" value="1"/>
</dbReference>